<dbReference type="GO" id="GO:0016810">
    <property type="term" value="F:hydrolase activity, acting on carbon-nitrogen (but not peptide) bonds"/>
    <property type="evidence" value="ECO:0007669"/>
    <property type="project" value="InterPro"/>
</dbReference>
<evidence type="ECO:0000256" key="1">
    <source>
        <dbReference type="ARBA" id="ARBA00022801"/>
    </source>
</evidence>
<dbReference type="InterPro" id="IPR006680">
    <property type="entry name" value="Amidohydro-rel"/>
</dbReference>
<dbReference type="NCBIfam" id="NF006056">
    <property type="entry name" value="PRK08204.1"/>
    <property type="match status" value="1"/>
</dbReference>
<evidence type="ECO:0000259" key="3">
    <source>
        <dbReference type="Pfam" id="PF01979"/>
    </source>
</evidence>
<dbReference type="PANTHER" id="PTHR43794:SF11">
    <property type="entry name" value="AMIDOHYDROLASE-RELATED DOMAIN-CONTAINING PROTEIN"/>
    <property type="match status" value="1"/>
</dbReference>
<protein>
    <submittedName>
        <fullName evidence="4">Amidohydrolase</fullName>
    </submittedName>
</protein>
<evidence type="ECO:0000313" key="4">
    <source>
        <dbReference type="EMBL" id="AOZ61185.1"/>
    </source>
</evidence>
<name>A0A1I9S3P3_9ACTN</name>
<accession>A0A1I9S3P3</accession>
<dbReference type="SUPFAM" id="SSF51338">
    <property type="entry name" value="Composite domain of metallo-dependent hydrolases"/>
    <property type="match status" value="1"/>
</dbReference>
<evidence type="ECO:0000256" key="2">
    <source>
        <dbReference type="SAM" id="MobiDB-lite"/>
    </source>
</evidence>
<dbReference type="InterPro" id="IPR011059">
    <property type="entry name" value="Metal-dep_hydrolase_composite"/>
</dbReference>
<feature type="domain" description="Amidohydrolase-related" evidence="3">
    <location>
        <begin position="237"/>
        <end position="419"/>
    </location>
</feature>
<dbReference type="InterPro" id="IPR032466">
    <property type="entry name" value="Metal_Hydrolase"/>
</dbReference>
<dbReference type="SUPFAM" id="SSF51556">
    <property type="entry name" value="Metallo-dependent hydrolases"/>
    <property type="match status" value="1"/>
</dbReference>
<dbReference type="AlphaFoldDB" id="A0A1I9S3P3"/>
<dbReference type="Gene3D" id="3.20.20.140">
    <property type="entry name" value="Metal-dependent hydrolases"/>
    <property type="match status" value="1"/>
</dbReference>
<dbReference type="PANTHER" id="PTHR43794">
    <property type="entry name" value="AMINOHYDROLASE SSNA-RELATED"/>
    <property type="match status" value="1"/>
</dbReference>
<feature type="region of interest" description="Disordered" evidence="2">
    <location>
        <begin position="1"/>
        <end position="26"/>
    </location>
</feature>
<feature type="domain" description="Amidohydrolase-related" evidence="3">
    <location>
        <begin position="81"/>
        <end position="182"/>
    </location>
</feature>
<dbReference type="Gene3D" id="2.30.40.10">
    <property type="entry name" value="Urease, subunit C, domain 1"/>
    <property type="match status" value="1"/>
</dbReference>
<sequence>MHPQQRVLDPAHRPPRPSAGLGPGMSGRHTLIAGGHVLSMDPAIGELPCADVLVEDDVIRSVGPDAGDADADDRIDARGRLVLPGFVDTHRHMWQAVLRGCGADQTLGEHFETVLGALGPRLTPDDLYVGNALSALAALDAGVTTVQDISNVGKPTPEHTDALLDALESSGVRCVFAYGMGPAQDARRVRETRLGTDDALVTMAINADGGGDGDGRRIWSLARDLAVPAAPHVRGGRPVSRLHRLGVLRPGTVFIHGTGLEEGELRLMRDSGAALSIAPAIEMTMGHGLPPFGAAAAAGLRPGLSTDVEVAAAADLFGPMRTGFQVARLAALQGLTEGPDGQAALPTTRDLLEYATIAGAEVLGLGRRTGSLTPGKQADVVVLRADRPGVAPVYDAVGTVVSAMGPGDVETVLVAGRVVKRDGRLLHPGLPRLLERAAAVRDRLREPAPRR</sequence>
<dbReference type="Pfam" id="PF01979">
    <property type="entry name" value="Amidohydro_1"/>
    <property type="match status" value="2"/>
</dbReference>
<reference evidence="4" key="1">
    <citation type="journal article" date="2016" name="Nat. Commun.">
        <title>Non-enzymatic pyridine ring formation in the biosynthesis of the rubrolone tropolone alkaloids.</title>
        <authorList>
            <person name="Yan Y."/>
            <person name="Yang J."/>
            <person name="Yu Z."/>
            <person name="Yu M."/>
            <person name="Ma Y.T."/>
            <person name="Wang L."/>
            <person name="Su C."/>
            <person name="Luo J."/>
            <person name="Horsman G.P."/>
            <person name="Huang S.X."/>
        </authorList>
    </citation>
    <scope>NUCLEOTIDE SEQUENCE</scope>
    <source>
        <strain evidence="4">KIB-H033</strain>
    </source>
</reference>
<dbReference type="InterPro" id="IPR050287">
    <property type="entry name" value="MTA/SAH_deaminase"/>
</dbReference>
<proteinExistence type="predicted"/>
<keyword evidence="1 4" id="KW-0378">Hydrolase</keyword>
<dbReference type="EMBL" id="KX218108">
    <property type="protein sequence ID" value="AOZ61185.1"/>
    <property type="molecule type" value="Genomic_DNA"/>
</dbReference>
<organism evidence="4">
    <name type="scientific">Streptomyces sp. KIB-H033</name>
    <dbReference type="NCBI Taxonomy" id="1912612"/>
    <lineage>
        <taxon>Bacteria</taxon>
        <taxon>Bacillati</taxon>
        <taxon>Actinomycetota</taxon>
        <taxon>Actinomycetes</taxon>
        <taxon>Kitasatosporales</taxon>
        <taxon>Streptomycetaceae</taxon>
        <taxon>Streptomyces</taxon>
    </lineage>
</organism>